<dbReference type="STRING" id="1797542.A3J59_04010"/>
<protein>
    <recommendedName>
        <fullName evidence="4">Glutaredoxin</fullName>
    </recommendedName>
</protein>
<evidence type="ECO:0008006" key="4">
    <source>
        <dbReference type="Google" id="ProtNLM"/>
    </source>
</evidence>
<dbReference type="AlphaFoldDB" id="A0A1G1YJU9"/>
<comment type="caution">
    <text evidence="2">The sequence shown here is derived from an EMBL/GenBank/DDBJ whole genome shotgun (WGS) entry which is preliminary data.</text>
</comment>
<keyword evidence="1" id="KW-0472">Membrane</keyword>
<evidence type="ECO:0000256" key="1">
    <source>
        <dbReference type="SAM" id="Phobius"/>
    </source>
</evidence>
<feature type="transmembrane region" description="Helical" evidence="1">
    <location>
        <begin position="334"/>
        <end position="358"/>
    </location>
</feature>
<accession>A0A1G1YJU9</accession>
<name>A0A1G1YJU9_9BACT</name>
<proteinExistence type="predicted"/>
<feature type="transmembrane region" description="Helical" evidence="1">
    <location>
        <begin position="172"/>
        <end position="195"/>
    </location>
</feature>
<reference evidence="2 3" key="1">
    <citation type="journal article" date="2016" name="Nat. Commun.">
        <title>Thousands of microbial genomes shed light on interconnected biogeochemical processes in an aquifer system.</title>
        <authorList>
            <person name="Anantharaman K."/>
            <person name="Brown C.T."/>
            <person name="Hug L.A."/>
            <person name="Sharon I."/>
            <person name="Castelle C.J."/>
            <person name="Probst A.J."/>
            <person name="Thomas B.C."/>
            <person name="Singh A."/>
            <person name="Wilkins M.J."/>
            <person name="Karaoz U."/>
            <person name="Brodie E.L."/>
            <person name="Williams K.H."/>
            <person name="Hubbard S.S."/>
            <person name="Banfield J.F."/>
        </authorList>
    </citation>
    <scope>NUCLEOTIDE SEQUENCE [LARGE SCALE GENOMIC DNA]</scope>
</reference>
<gene>
    <name evidence="2" type="ORF">A3J59_04010</name>
</gene>
<feature type="transmembrane region" description="Helical" evidence="1">
    <location>
        <begin position="288"/>
        <end position="314"/>
    </location>
</feature>
<sequence length="396" mass="43426">MPVAAHETDVAADPNVVSIEVFERQECVHCQAEKAFFTELGARRSDFIVSFHDISNADDNALWQQLTNLEGLSKVTPITLVGSVIIQGFDSAETTGPRIEALIDEHKGKKNYTFEEFVAAGGSGKVESVADGTCADGTACPIDVPAGQPWLVTVPFLGPIDAKQLSLPTLSVVLGFIDGFNPCAMWVLVTFLIVLAQVGSRRKMWEVAGLFIVAEAVMYYLILNVWFTAWDFVGLDNVVTPLVGLVAIGGGIFFLYEWKKTKGTCKVINLEQRGKISQRIKALVSSPLTLLTAAGIVVLAFSVNVIEFACSIGIPQAFTKIIELNEAGFWQTQFYMALYILFYMVDDFIVFAIALYSFEKIGVTSKYSNWSSLIGGILMIALGLILIFKRQWLIFG</sequence>
<keyword evidence="1" id="KW-1133">Transmembrane helix</keyword>
<dbReference type="Gene3D" id="3.40.30.10">
    <property type="entry name" value="Glutaredoxin"/>
    <property type="match status" value="1"/>
</dbReference>
<evidence type="ECO:0000313" key="2">
    <source>
        <dbReference type="EMBL" id="OGY52086.1"/>
    </source>
</evidence>
<feature type="transmembrane region" description="Helical" evidence="1">
    <location>
        <begin position="370"/>
        <end position="388"/>
    </location>
</feature>
<feature type="transmembrane region" description="Helical" evidence="1">
    <location>
        <begin position="238"/>
        <end position="256"/>
    </location>
</feature>
<keyword evidence="1" id="KW-0812">Transmembrane</keyword>
<evidence type="ECO:0000313" key="3">
    <source>
        <dbReference type="Proteomes" id="UP000177310"/>
    </source>
</evidence>
<dbReference type="Proteomes" id="UP000177310">
    <property type="component" value="Unassembled WGS sequence"/>
</dbReference>
<organism evidence="2 3">
    <name type="scientific">Candidatus Buchananbacteria bacterium RIFCSPHIGHO2_02_FULL_56_16</name>
    <dbReference type="NCBI Taxonomy" id="1797542"/>
    <lineage>
        <taxon>Bacteria</taxon>
        <taxon>Candidatus Buchananiibacteriota</taxon>
    </lineage>
</organism>
<feature type="transmembrane region" description="Helical" evidence="1">
    <location>
        <begin position="207"/>
        <end position="226"/>
    </location>
</feature>
<dbReference type="EMBL" id="MHIL01000010">
    <property type="protein sequence ID" value="OGY52086.1"/>
    <property type="molecule type" value="Genomic_DNA"/>
</dbReference>